<name>A0ABD5CJL5_9BURK</name>
<dbReference type="Proteomes" id="UP001245184">
    <property type="component" value="Unassembled WGS sequence"/>
</dbReference>
<accession>A0ABD5CJL5</accession>
<comment type="caution">
    <text evidence="1">The sequence shown here is derived from an EMBL/GenBank/DDBJ whole genome shotgun (WGS) entry which is preliminary data.</text>
</comment>
<dbReference type="EMBL" id="JAVIZN010000002">
    <property type="protein sequence ID" value="MDR6204127.1"/>
    <property type="molecule type" value="Genomic_DNA"/>
</dbReference>
<reference evidence="1 2" key="1">
    <citation type="submission" date="2023-08" db="EMBL/GenBank/DDBJ databases">
        <title>Genome sequencing of plant associated microbes to promote plant fitness in Sorghum bicolor and Oryza sativa.</title>
        <authorList>
            <person name="Coleman-Derr D."/>
        </authorList>
    </citation>
    <scope>NUCLEOTIDE SEQUENCE [LARGE SCALE GENOMIC DNA]</scope>
    <source>
        <strain evidence="1 2">SLBN-33</strain>
    </source>
</reference>
<organism evidence="1 2">
    <name type="scientific">Paraburkholderia graminis</name>
    <dbReference type="NCBI Taxonomy" id="60548"/>
    <lineage>
        <taxon>Bacteria</taxon>
        <taxon>Pseudomonadati</taxon>
        <taxon>Pseudomonadota</taxon>
        <taxon>Betaproteobacteria</taxon>
        <taxon>Burkholderiales</taxon>
        <taxon>Burkholderiaceae</taxon>
        <taxon>Paraburkholderia</taxon>
    </lineage>
</organism>
<proteinExistence type="predicted"/>
<evidence type="ECO:0000313" key="1">
    <source>
        <dbReference type="EMBL" id="MDR6204127.1"/>
    </source>
</evidence>
<evidence type="ECO:0000313" key="2">
    <source>
        <dbReference type="Proteomes" id="UP001245184"/>
    </source>
</evidence>
<sequence>MPMKRLISRAMYHPLIALSMFYFIDLMYNVDYSPTSALLVLAAKSMSRVVNVFNKG</sequence>
<dbReference type="AlphaFoldDB" id="A0ABD5CJL5"/>
<protein>
    <submittedName>
        <fullName evidence="1">Uncharacterized protein</fullName>
    </submittedName>
</protein>
<gene>
    <name evidence="1" type="ORF">QF025_002847</name>
</gene>